<comment type="caution">
    <text evidence="2">The sequence shown here is derived from an EMBL/GenBank/DDBJ whole genome shotgun (WGS) entry which is preliminary data.</text>
</comment>
<proteinExistence type="predicted"/>
<reference evidence="3" key="1">
    <citation type="journal article" date="2019" name="Int. J. Syst. Evol. Microbiol.">
        <title>The Global Catalogue of Microorganisms (GCM) 10K type strain sequencing project: providing services to taxonomists for standard genome sequencing and annotation.</title>
        <authorList>
            <consortium name="The Broad Institute Genomics Platform"/>
            <consortium name="The Broad Institute Genome Sequencing Center for Infectious Disease"/>
            <person name="Wu L."/>
            <person name="Ma J."/>
        </authorList>
    </citation>
    <scope>NUCLEOTIDE SEQUENCE [LARGE SCALE GENOMIC DNA]</scope>
    <source>
        <strain evidence="3">KACC 14249</strain>
    </source>
</reference>
<feature type="transmembrane region" description="Helical" evidence="1">
    <location>
        <begin position="21"/>
        <end position="47"/>
    </location>
</feature>
<feature type="transmembrane region" description="Helical" evidence="1">
    <location>
        <begin position="59"/>
        <end position="82"/>
    </location>
</feature>
<protein>
    <recommendedName>
        <fullName evidence="4">DUF4190 domain-containing protein</fullName>
    </recommendedName>
</protein>
<sequence length="124" mass="12764">MTSPGSSRGGPAPNHSSTGPTAAGLFICGALMFLVGALCVVVGFYQARQGSSETHPGDYLGIGAVLAFFGVGAMLAAVASAIDKVELLHRQLAVQPGQPSPTRRPAVADRADRLSGQRLAERLY</sequence>
<keyword evidence="1" id="KW-0472">Membrane</keyword>
<gene>
    <name evidence="2" type="ORF">ACFQDO_17290</name>
</gene>
<dbReference type="EMBL" id="JBHSRD010000008">
    <property type="protein sequence ID" value="MFC6008891.1"/>
    <property type="molecule type" value="Genomic_DNA"/>
</dbReference>
<organism evidence="2 3">
    <name type="scientific">Angustibacter luteus</name>
    <dbReference type="NCBI Taxonomy" id="658456"/>
    <lineage>
        <taxon>Bacteria</taxon>
        <taxon>Bacillati</taxon>
        <taxon>Actinomycetota</taxon>
        <taxon>Actinomycetes</taxon>
        <taxon>Kineosporiales</taxon>
        <taxon>Kineosporiaceae</taxon>
    </lineage>
</organism>
<dbReference type="RefSeq" id="WP_345717428.1">
    <property type="nucleotide sequence ID" value="NZ_BAABFP010000007.1"/>
</dbReference>
<keyword evidence="1" id="KW-0812">Transmembrane</keyword>
<evidence type="ECO:0008006" key="4">
    <source>
        <dbReference type="Google" id="ProtNLM"/>
    </source>
</evidence>
<name>A0ABW1JHQ3_9ACTN</name>
<keyword evidence="1" id="KW-1133">Transmembrane helix</keyword>
<accession>A0ABW1JHQ3</accession>
<keyword evidence="3" id="KW-1185">Reference proteome</keyword>
<evidence type="ECO:0000256" key="1">
    <source>
        <dbReference type="SAM" id="Phobius"/>
    </source>
</evidence>
<evidence type="ECO:0000313" key="2">
    <source>
        <dbReference type="EMBL" id="MFC6008891.1"/>
    </source>
</evidence>
<dbReference type="Proteomes" id="UP001596189">
    <property type="component" value="Unassembled WGS sequence"/>
</dbReference>
<evidence type="ECO:0000313" key="3">
    <source>
        <dbReference type="Proteomes" id="UP001596189"/>
    </source>
</evidence>